<evidence type="ECO:0000313" key="8">
    <source>
        <dbReference type="Proteomes" id="UP000034189"/>
    </source>
</evidence>
<protein>
    <recommendedName>
        <fullName evidence="6">HTH merR-type domain-containing protein</fullName>
    </recommendedName>
</protein>
<organism evidence="7 8">
    <name type="scientific">Paenibacillus durus ATCC 35681</name>
    <dbReference type="NCBI Taxonomy" id="1333534"/>
    <lineage>
        <taxon>Bacteria</taxon>
        <taxon>Bacillati</taxon>
        <taxon>Bacillota</taxon>
        <taxon>Bacilli</taxon>
        <taxon>Bacillales</taxon>
        <taxon>Paenibacillaceae</taxon>
        <taxon>Paenibacillus</taxon>
    </lineage>
</organism>
<dbReference type="PANTHER" id="PTHR30204:SF69">
    <property type="entry name" value="MERR-FAMILY TRANSCRIPTIONAL REGULATOR"/>
    <property type="match status" value="1"/>
</dbReference>
<dbReference type="InterPro" id="IPR047057">
    <property type="entry name" value="MerR_fam"/>
</dbReference>
<dbReference type="SUPFAM" id="SSF46955">
    <property type="entry name" value="Putative DNA-binding domain"/>
    <property type="match status" value="1"/>
</dbReference>
<name>A0A0F7FD64_PAEDU</name>
<dbReference type="Proteomes" id="UP000034189">
    <property type="component" value="Chromosome"/>
</dbReference>
<keyword evidence="5" id="KW-0175">Coiled coil</keyword>
<dbReference type="SMART" id="SM00422">
    <property type="entry name" value="HTH_MERR"/>
    <property type="match status" value="1"/>
</dbReference>
<dbReference type="PROSITE" id="PS50937">
    <property type="entry name" value="HTH_MERR_2"/>
    <property type="match status" value="1"/>
</dbReference>
<dbReference type="OrthoDB" id="9811174at2"/>
<evidence type="ECO:0000256" key="4">
    <source>
        <dbReference type="ARBA" id="ARBA00023163"/>
    </source>
</evidence>
<keyword evidence="1" id="KW-0678">Repressor</keyword>
<dbReference type="PATRIC" id="fig|1333534.5.peg.4746"/>
<dbReference type="GO" id="GO:0003677">
    <property type="term" value="F:DNA binding"/>
    <property type="evidence" value="ECO:0007669"/>
    <property type="project" value="UniProtKB-KW"/>
</dbReference>
<proteinExistence type="predicted"/>
<sequence>MYKISDISQLTGLSTHTLRYYEEIGLLPAVNKNCSGIREYSDEDLAFIEFVKELKDMGLSLEEIIDFGKEGCVIENSAITVNDQLISVLTKRLAVLDNHLRELDEKRKIIENHRTKIIDRMSLYKAMINK</sequence>
<dbReference type="RefSeq" id="WP_025696045.1">
    <property type="nucleotide sequence ID" value="NZ_ASQQ01000428.1"/>
</dbReference>
<dbReference type="Gene3D" id="1.10.1660.10">
    <property type="match status" value="1"/>
</dbReference>
<evidence type="ECO:0000256" key="1">
    <source>
        <dbReference type="ARBA" id="ARBA00022491"/>
    </source>
</evidence>
<dbReference type="InterPro" id="IPR000551">
    <property type="entry name" value="MerR-type_HTH_dom"/>
</dbReference>
<evidence type="ECO:0000313" key="7">
    <source>
        <dbReference type="EMBL" id="AKG36792.1"/>
    </source>
</evidence>
<gene>
    <name evidence="7" type="ORF">VK70_21630</name>
</gene>
<feature type="domain" description="HTH merR-type" evidence="6">
    <location>
        <begin position="1"/>
        <end position="70"/>
    </location>
</feature>
<evidence type="ECO:0000256" key="2">
    <source>
        <dbReference type="ARBA" id="ARBA00023015"/>
    </source>
</evidence>
<reference evidence="7 8" key="1">
    <citation type="submission" date="2015-03" db="EMBL/GenBank/DDBJ databases">
        <authorList>
            <person name="Abdul Halim M."/>
        </authorList>
    </citation>
    <scope>NUCLEOTIDE SEQUENCE [LARGE SCALE GENOMIC DNA]</scope>
    <source>
        <strain evidence="7 8">ATCC 35681</strain>
    </source>
</reference>
<keyword evidence="2" id="KW-0805">Transcription regulation</keyword>
<dbReference type="InterPro" id="IPR009061">
    <property type="entry name" value="DNA-bd_dom_put_sf"/>
</dbReference>
<accession>A0A0F7FD64</accession>
<dbReference type="HOGENOM" id="CLU_060077_8_3_9"/>
<evidence type="ECO:0000256" key="5">
    <source>
        <dbReference type="SAM" id="Coils"/>
    </source>
</evidence>
<dbReference type="PANTHER" id="PTHR30204">
    <property type="entry name" value="REDOX-CYCLING DRUG-SENSING TRANSCRIPTIONAL ACTIVATOR SOXR"/>
    <property type="match status" value="1"/>
</dbReference>
<reference evidence="7 8" key="2">
    <citation type="journal article" date="2016" name="Genome Announc.">
        <title>Genome Sequence of a Gram-Positive Diazotroph, Paenibacillus durus Type Strain ATCC 35681.</title>
        <authorList>
            <person name="Halim M.A."/>
            <person name="Rahman A.Y."/>
            <person name="Sim K.S."/>
            <person name="Yam H.C."/>
            <person name="Rahim A.A."/>
            <person name="Ghazali A.H."/>
            <person name="Najimudin N."/>
        </authorList>
    </citation>
    <scope>NUCLEOTIDE SEQUENCE [LARGE SCALE GENOMIC DNA]</scope>
    <source>
        <strain evidence="7 8">ATCC 35681</strain>
    </source>
</reference>
<keyword evidence="3" id="KW-0238">DNA-binding</keyword>
<dbReference type="GO" id="GO:0003700">
    <property type="term" value="F:DNA-binding transcription factor activity"/>
    <property type="evidence" value="ECO:0007669"/>
    <property type="project" value="InterPro"/>
</dbReference>
<feature type="coiled-coil region" evidence="5">
    <location>
        <begin position="86"/>
        <end position="116"/>
    </location>
</feature>
<dbReference type="Pfam" id="PF13411">
    <property type="entry name" value="MerR_1"/>
    <property type="match status" value="1"/>
</dbReference>
<evidence type="ECO:0000256" key="3">
    <source>
        <dbReference type="ARBA" id="ARBA00023125"/>
    </source>
</evidence>
<evidence type="ECO:0000259" key="6">
    <source>
        <dbReference type="PROSITE" id="PS50937"/>
    </source>
</evidence>
<dbReference type="EMBL" id="CP011114">
    <property type="protein sequence ID" value="AKG36792.1"/>
    <property type="molecule type" value="Genomic_DNA"/>
</dbReference>
<dbReference type="PROSITE" id="PS00552">
    <property type="entry name" value="HTH_MERR_1"/>
    <property type="match status" value="1"/>
</dbReference>
<dbReference type="AlphaFoldDB" id="A0A0F7FD64"/>
<dbReference type="PRINTS" id="PR00040">
    <property type="entry name" value="HTHMERR"/>
</dbReference>
<keyword evidence="4" id="KW-0804">Transcription</keyword>